<evidence type="ECO:0000313" key="4">
    <source>
        <dbReference type="Proteomes" id="UP001196413"/>
    </source>
</evidence>
<keyword evidence="4" id="KW-1185">Reference proteome</keyword>
<feature type="compositionally biased region" description="Polar residues" evidence="1">
    <location>
        <begin position="100"/>
        <end position="115"/>
    </location>
</feature>
<dbReference type="AlphaFoldDB" id="A0AAD5WIU1"/>
<sequence>MKRKEDEVQAVVEGEKATLATNLSTTALTWALGMEKKVEEKVVKDIKSSEKMSWKRREKRMAEAGNDPEGEELGQGRCRRRKEAAERKSAAKLSKKQFNKIKSQAFLSSNENSSDGAPVHTPENSGADSARPSKIADLENSEDSVPLRRRKKNVMDSDDEQSESASPSRKKEVRSSDKSD</sequence>
<dbReference type="Proteomes" id="UP001196413">
    <property type="component" value="Unassembled WGS sequence"/>
</dbReference>
<evidence type="ECO:0000256" key="1">
    <source>
        <dbReference type="SAM" id="MobiDB-lite"/>
    </source>
</evidence>
<evidence type="ECO:0000313" key="3">
    <source>
        <dbReference type="EMBL" id="KAJ1371921.1"/>
    </source>
</evidence>
<proteinExistence type="predicted"/>
<comment type="caution">
    <text evidence="2">The sequence shown here is derived from an EMBL/GenBank/DDBJ whole genome shotgun (WGS) entry which is preliminary data.</text>
</comment>
<protein>
    <submittedName>
        <fullName evidence="2">Uncharacterized protein</fullName>
    </submittedName>
</protein>
<feature type="compositionally biased region" description="Basic and acidic residues" evidence="1">
    <location>
        <begin position="39"/>
        <end position="55"/>
    </location>
</feature>
<evidence type="ECO:0000313" key="2">
    <source>
        <dbReference type="EMBL" id="KAJ1371511.1"/>
    </source>
</evidence>
<dbReference type="EMBL" id="JAHQIW010007065">
    <property type="protein sequence ID" value="KAJ1371921.1"/>
    <property type="molecule type" value="Genomic_DNA"/>
</dbReference>
<dbReference type="EMBL" id="JAHQIW010006989">
    <property type="protein sequence ID" value="KAJ1371511.1"/>
    <property type="molecule type" value="Genomic_DNA"/>
</dbReference>
<organism evidence="2 4">
    <name type="scientific">Parelaphostrongylus tenuis</name>
    <name type="common">Meningeal worm</name>
    <dbReference type="NCBI Taxonomy" id="148309"/>
    <lineage>
        <taxon>Eukaryota</taxon>
        <taxon>Metazoa</taxon>
        <taxon>Ecdysozoa</taxon>
        <taxon>Nematoda</taxon>
        <taxon>Chromadorea</taxon>
        <taxon>Rhabditida</taxon>
        <taxon>Rhabditina</taxon>
        <taxon>Rhabditomorpha</taxon>
        <taxon>Strongyloidea</taxon>
        <taxon>Metastrongylidae</taxon>
        <taxon>Parelaphostrongylus</taxon>
    </lineage>
</organism>
<reference evidence="2" key="1">
    <citation type="submission" date="2021-06" db="EMBL/GenBank/DDBJ databases">
        <title>Parelaphostrongylus tenuis whole genome reference sequence.</title>
        <authorList>
            <person name="Garwood T.J."/>
            <person name="Larsen P.A."/>
            <person name="Fountain-Jones N.M."/>
            <person name="Garbe J.R."/>
            <person name="Macchietto M.G."/>
            <person name="Kania S.A."/>
            <person name="Gerhold R.W."/>
            <person name="Richards J.E."/>
            <person name="Wolf T.M."/>
        </authorList>
    </citation>
    <scope>NUCLEOTIDE SEQUENCE</scope>
    <source>
        <strain evidence="2">MNPRO001-30</strain>
        <tissue evidence="2">Meninges</tissue>
    </source>
</reference>
<name>A0AAD5WIU1_PARTN</name>
<feature type="compositionally biased region" description="Basic and acidic residues" evidence="1">
    <location>
        <begin position="169"/>
        <end position="180"/>
    </location>
</feature>
<accession>A0AAD5WIU1</accession>
<feature type="region of interest" description="Disordered" evidence="1">
    <location>
        <begin position="39"/>
        <end position="180"/>
    </location>
</feature>
<gene>
    <name evidence="2" type="ORF">KIN20_033476</name>
    <name evidence="3" type="ORF">KIN20_033962</name>
</gene>